<evidence type="ECO:0000256" key="1">
    <source>
        <dbReference type="SAM" id="MobiDB-lite"/>
    </source>
</evidence>
<feature type="region of interest" description="Disordered" evidence="1">
    <location>
        <begin position="1"/>
        <end position="81"/>
    </location>
</feature>
<accession>A0A151XF46</accession>
<reference evidence="2 3" key="1">
    <citation type="submission" date="2015-09" db="EMBL/GenBank/DDBJ databases">
        <title>Trachymyrmex zeteki WGS genome.</title>
        <authorList>
            <person name="Nygaard S."/>
            <person name="Hu H."/>
            <person name="Boomsma J."/>
            <person name="Zhang G."/>
        </authorList>
    </citation>
    <scope>NUCLEOTIDE SEQUENCE [LARGE SCALE GENOMIC DNA]</scope>
    <source>
        <strain evidence="2">Tzet28-1</strain>
        <tissue evidence="2">Whole body</tissue>
    </source>
</reference>
<evidence type="ECO:0000313" key="2">
    <source>
        <dbReference type="EMBL" id="KYQ58955.1"/>
    </source>
</evidence>
<dbReference type="AlphaFoldDB" id="A0A151XF46"/>
<dbReference type="Proteomes" id="UP000075809">
    <property type="component" value="Unassembled WGS sequence"/>
</dbReference>
<name>A0A151XF46_9HYME</name>
<feature type="compositionally biased region" description="Pro residues" evidence="1">
    <location>
        <begin position="57"/>
        <end position="72"/>
    </location>
</feature>
<organism evidence="2 3">
    <name type="scientific">Mycetomoellerius zeteki</name>
    <dbReference type="NCBI Taxonomy" id="64791"/>
    <lineage>
        <taxon>Eukaryota</taxon>
        <taxon>Metazoa</taxon>
        <taxon>Ecdysozoa</taxon>
        <taxon>Arthropoda</taxon>
        <taxon>Hexapoda</taxon>
        <taxon>Insecta</taxon>
        <taxon>Pterygota</taxon>
        <taxon>Neoptera</taxon>
        <taxon>Endopterygota</taxon>
        <taxon>Hymenoptera</taxon>
        <taxon>Apocrita</taxon>
        <taxon>Aculeata</taxon>
        <taxon>Formicoidea</taxon>
        <taxon>Formicidae</taxon>
        <taxon>Myrmicinae</taxon>
        <taxon>Mycetomoellerius</taxon>
    </lineage>
</organism>
<proteinExistence type="predicted"/>
<evidence type="ECO:0000313" key="3">
    <source>
        <dbReference type="Proteomes" id="UP000075809"/>
    </source>
</evidence>
<protein>
    <submittedName>
        <fullName evidence="2">Uncharacterized protein</fullName>
    </submittedName>
</protein>
<dbReference type="EMBL" id="KQ982215">
    <property type="protein sequence ID" value="KYQ58955.1"/>
    <property type="molecule type" value="Genomic_DNA"/>
</dbReference>
<gene>
    <name evidence="2" type="ORF">ALC60_02111</name>
</gene>
<keyword evidence="3" id="KW-1185">Reference proteome</keyword>
<sequence>MCPSNPRYPWSRNRRRVTPTNDCSREHLCGNPIPSSRPAAQSDSRGRSWAPTGVSPAPFPLPTPVPCFPPFPTEGNTLSAP</sequence>